<dbReference type="EMBL" id="DSPX01000048">
    <property type="protein sequence ID" value="HGG00071.1"/>
    <property type="molecule type" value="Genomic_DNA"/>
</dbReference>
<protein>
    <submittedName>
        <fullName evidence="1">Uncharacterized protein</fullName>
    </submittedName>
</protein>
<sequence>MSSQLSLNGIDVLNRIDVHMGFLYIDITGKNTDSGQYDVYKNDICLGKVIQDKPNVWLVLTPGSNVCEPEQFTNKDDAAKHLAQLAGI</sequence>
<accession>A0A7C3VNU1</accession>
<reference evidence="1" key="1">
    <citation type="journal article" date="2020" name="mSystems">
        <title>Genome- and Community-Level Interaction Insights into Carbon Utilization and Element Cycling Functions of Hydrothermarchaeota in Hydrothermal Sediment.</title>
        <authorList>
            <person name="Zhou Z."/>
            <person name="Liu Y."/>
            <person name="Xu W."/>
            <person name="Pan J."/>
            <person name="Luo Z.H."/>
            <person name="Li M."/>
        </authorList>
    </citation>
    <scope>NUCLEOTIDE SEQUENCE [LARGE SCALE GENOMIC DNA]</scope>
    <source>
        <strain evidence="1">SpSt-374</strain>
    </source>
</reference>
<dbReference type="AlphaFoldDB" id="A0A7C3VNU1"/>
<proteinExistence type="predicted"/>
<comment type="caution">
    <text evidence="1">The sequence shown here is derived from an EMBL/GenBank/DDBJ whole genome shotgun (WGS) entry which is preliminary data.</text>
</comment>
<evidence type="ECO:0000313" key="1">
    <source>
        <dbReference type="EMBL" id="HGG00071.1"/>
    </source>
</evidence>
<gene>
    <name evidence="1" type="ORF">ENR15_05260</name>
</gene>
<organism evidence="1">
    <name type="scientific">Planktothricoides sp. SpSt-374</name>
    <dbReference type="NCBI Taxonomy" id="2282167"/>
    <lineage>
        <taxon>Bacteria</taxon>
        <taxon>Bacillati</taxon>
        <taxon>Cyanobacteriota</taxon>
        <taxon>Cyanophyceae</taxon>
        <taxon>Oscillatoriophycideae</taxon>
        <taxon>Oscillatoriales</taxon>
        <taxon>Oscillatoriaceae</taxon>
        <taxon>Planktothricoides</taxon>
    </lineage>
</organism>
<name>A0A7C3VNU1_9CYAN</name>